<reference evidence="3" key="1">
    <citation type="submission" date="2019-08" db="EMBL/GenBank/DDBJ databases">
        <title>Comparative genome analysis confer to the adaptation heavy metal polluted environment.</title>
        <authorList>
            <person name="Li Y."/>
        </authorList>
    </citation>
    <scope>NUCLEOTIDE SEQUENCE [LARGE SCALE GENOMIC DNA]</scope>
    <source>
        <strain evidence="3">P1</strain>
    </source>
</reference>
<dbReference type="EMBL" id="CP043450">
    <property type="protein sequence ID" value="QEM10532.1"/>
    <property type="molecule type" value="Genomic_DNA"/>
</dbReference>
<dbReference type="KEGG" id="mrub:DEO27_011005"/>
<feature type="domain" description="Glycosyltransferase subfamily 4-like N-terminal" evidence="2">
    <location>
        <begin position="63"/>
        <end position="154"/>
    </location>
</feature>
<name>A0A5C1HXE8_9SPHI</name>
<accession>A0A5C1HXE8</accession>
<dbReference type="Pfam" id="PF00534">
    <property type="entry name" value="Glycos_transf_1"/>
    <property type="match status" value="1"/>
</dbReference>
<dbReference type="GO" id="GO:0016757">
    <property type="term" value="F:glycosyltransferase activity"/>
    <property type="evidence" value="ECO:0007669"/>
    <property type="project" value="InterPro"/>
</dbReference>
<sequence>MRIAFILSTCEPSGPFIVAKDIINNIVGEHDVTIYYLKESVAKLDFKAPIHKVDLFTKTDFSSYDVVHSHGFLGDFYSFFNRKTIKKRIATLHQEIRPVYSFRYNQFIGIATEKVWFQFIKKANCIVTLSKLMADTYKRALPKSAISFVHNGTSPNPSALVFNEEVDALNKLKQQYKIIGVSSRLVYGKGIDQLIQALAIDEERKFGLLLIGDGDKRLELMDLAKKLNVNDRCLFLGYKPNAIDYFKYFDLYGMTSMSEGFGLCVIEAASQKIPVVCSDLPVFRELFDSDEVMTYQLGNINSLLATLVETDRNKEVLAKKIYSKYSKCYTAQIMAANYIKLYNR</sequence>
<organism evidence="3 4">
    <name type="scientific">Mucilaginibacter rubeus</name>
    <dbReference type="NCBI Taxonomy" id="2027860"/>
    <lineage>
        <taxon>Bacteria</taxon>
        <taxon>Pseudomonadati</taxon>
        <taxon>Bacteroidota</taxon>
        <taxon>Sphingobacteriia</taxon>
        <taxon>Sphingobacteriales</taxon>
        <taxon>Sphingobacteriaceae</taxon>
        <taxon>Mucilaginibacter</taxon>
    </lineage>
</organism>
<dbReference type="Gene3D" id="3.40.50.2000">
    <property type="entry name" value="Glycogen Phosphorylase B"/>
    <property type="match status" value="2"/>
</dbReference>
<dbReference type="PANTHER" id="PTHR12526:SF627">
    <property type="entry name" value="D-RHAMNOSYLTRANSFERASE WBPZ"/>
    <property type="match status" value="1"/>
</dbReference>
<dbReference type="SUPFAM" id="SSF53756">
    <property type="entry name" value="UDP-Glycosyltransferase/glycogen phosphorylase"/>
    <property type="match status" value="1"/>
</dbReference>
<dbReference type="Pfam" id="PF13439">
    <property type="entry name" value="Glyco_transf_4"/>
    <property type="match status" value="1"/>
</dbReference>
<evidence type="ECO:0000313" key="4">
    <source>
        <dbReference type="Proteomes" id="UP000251402"/>
    </source>
</evidence>
<dbReference type="RefSeq" id="WP_112566435.1">
    <property type="nucleotide sequence ID" value="NZ_CP043450.1"/>
</dbReference>
<proteinExistence type="predicted"/>
<dbReference type="PANTHER" id="PTHR12526">
    <property type="entry name" value="GLYCOSYLTRANSFERASE"/>
    <property type="match status" value="1"/>
</dbReference>
<dbReference type="OrthoDB" id="7560678at2"/>
<gene>
    <name evidence="3" type="ORF">DEO27_011005</name>
</gene>
<dbReference type="InterPro" id="IPR001296">
    <property type="entry name" value="Glyco_trans_1"/>
</dbReference>
<dbReference type="Proteomes" id="UP000251402">
    <property type="component" value="Chromosome"/>
</dbReference>
<protein>
    <submittedName>
        <fullName evidence="3">Glycosyltransferase</fullName>
    </submittedName>
</protein>
<keyword evidence="4" id="KW-1185">Reference proteome</keyword>
<evidence type="ECO:0000259" key="1">
    <source>
        <dbReference type="Pfam" id="PF00534"/>
    </source>
</evidence>
<evidence type="ECO:0000313" key="3">
    <source>
        <dbReference type="EMBL" id="QEM10532.1"/>
    </source>
</evidence>
<feature type="domain" description="Glycosyl transferase family 1" evidence="1">
    <location>
        <begin position="170"/>
        <end position="291"/>
    </location>
</feature>
<evidence type="ECO:0000259" key="2">
    <source>
        <dbReference type="Pfam" id="PF13439"/>
    </source>
</evidence>
<dbReference type="AlphaFoldDB" id="A0A5C1HXE8"/>
<dbReference type="InterPro" id="IPR028098">
    <property type="entry name" value="Glyco_trans_4-like_N"/>
</dbReference>